<dbReference type="GO" id="GO:0016514">
    <property type="term" value="C:SWI/SNF complex"/>
    <property type="evidence" value="ECO:0007669"/>
    <property type="project" value="InterPro"/>
</dbReference>
<evidence type="ECO:0000259" key="2">
    <source>
        <dbReference type="PROSITE" id="PS51526"/>
    </source>
</evidence>
<dbReference type="GO" id="GO:0005654">
    <property type="term" value="C:nucleoplasm"/>
    <property type="evidence" value="ECO:0007669"/>
    <property type="project" value="TreeGrafter"/>
</dbReference>
<dbReference type="AlphaFoldDB" id="A0AB34PZR6"/>
<name>A0AB34PZR6_CANAX</name>
<gene>
    <name evidence="3" type="ORF">MG3_00604</name>
</gene>
<feature type="compositionally biased region" description="Acidic residues" evidence="1">
    <location>
        <begin position="249"/>
        <end position="267"/>
    </location>
</feature>
<dbReference type="GO" id="GO:0035060">
    <property type="term" value="C:brahma complex"/>
    <property type="evidence" value="ECO:0007669"/>
    <property type="project" value="InterPro"/>
</dbReference>
<dbReference type="GO" id="GO:0006357">
    <property type="term" value="P:regulation of transcription by RNA polymerase II"/>
    <property type="evidence" value="ECO:0007669"/>
    <property type="project" value="TreeGrafter"/>
</dbReference>
<reference evidence="3 4" key="1">
    <citation type="submission" date="2013-12" db="EMBL/GenBank/DDBJ databases">
        <title>The Genome Sequence of Candida albicans P78048.</title>
        <authorList>
            <consortium name="The Broad Institute Genome Sequencing Platform"/>
            <consortium name="The Broad Institute Genome Sequencing Center for Infectious Disease"/>
            <person name="Cuomo C."/>
            <person name="Bennett R."/>
            <person name="Hirakawa M."/>
            <person name="Noverr M."/>
            <person name="Mitchell A."/>
            <person name="Young S.K."/>
            <person name="Zeng Q."/>
            <person name="Gargeya S."/>
            <person name="Fitzgerald M."/>
            <person name="Abouelleil A."/>
            <person name="Alvarado L."/>
            <person name="Berlin A.M."/>
            <person name="Chapman S.B."/>
            <person name="Dewar J."/>
            <person name="Goldberg J."/>
            <person name="Griggs A."/>
            <person name="Gujja S."/>
            <person name="Hansen M."/>
            <person name="Howarth C."/>
            <person name="Imamovic A."/>
            <person name="Larimer J."/>
            <person name="McCowan C."/>
            <person name="Murphy C."/>
            <person name="Pearson M."/>
            <person name="Priest M."/>
            <person name="Roberts A."/>
            <person name="Saif S."/>
            <person name="Shea T."/>
            <person name="Sykes S."/>
            <person name="Wortman J."/>
            <person name="Nusbaum C."/>
            <person name="Birren B."/>
        </authorList>
    </citation>
    <scope>NUCLEOTIDE SEQUENCE [LARGE SCALE GENOMIC DNA]</scope>
    <source>
        <strain evidence="3 4">P78048</strain>
    </source>
</reference>
<dbReference type="GO" id="GO:0031491">
    <property type="term" value="F:nucleosome binding"/>
    <property type="evidence" value="ECO:0007669"/>
    <property type="project" value="TreeGrafter"/>
</dbReference>
<sequence length="634" mass="71893">MPSLVPVSSSSRTTLSLSGATGNNSYNNQYGVYGNGYVQSLGHNHRGIEDMKRIEMSLKSGIDSEIAWALSSLTHMSIQPLIDLEQSPFLGNELIKYFVKPYQLIQEKKFDLLTQDILTFSLDSVLTLRNLSQDLPNQQWLSQIPSFKKNLIESIKFLTNWFYQPGGNQIPQFEKYNNQFAESLNYIVDLLEPLTCYYIDNSKNDTLFNILLNTLMITTDRNLFINILKCISHLLIIWDKGAKAKAEEDGNGDDEDEDLAQEEEGEEEVKLTNNCIDSISDSQLETIINTLLIADSEMNNAVLDFLKMYLFSEALHEKYSSSIKDSQRHRLRKLLQLNTSKATFNTLMKQLPLLLVSDLPLNEPIEEQPVPSLNLTKRSQYSGVPTSAPELTEELYKIIVAFPEPIRASTWLHCCYEATMTEQAEVTQISIWKAYETQFQEIWKPNTEGTLNHNYKPLLPAVEFIKNVTKAFPYAEAKVVALPQAPGEENQAPKKKFIIKGIQPRQFPVSIDVGNYDALKPMGEATVTEGDESLPIGHMDVKKFHHSLTSGVDNILFADSANKIAKESLNSINESSHDILEYIISEVLEVAGIESKESSIFRLYNKYWIPELVYANPSLLEKGIIETTWLKYLL</sequence>
<dbReference type="PROSITE" id="PS51526">
    <property type="entry name" value="RFX_DBD"/>
    <property type="match status" value="1"/>
</dbReference>
<dbReference type="GO" id="GO:0006338">
    <property type="term" value="P:chromatin remodeling"/>
    <property type="evidence" value="ECO:0007669"/>
    <property type="project" value="InterPro"/>
</dbReference>
<protein>
    <submittedName>
        <fullName evidence="3">Chromatin structure-remodeling complex subunit RSC9</fullName>
    </submittedName>
</protein>
<feature type="domain" description="RFX-type winged-helix" evidence="2">
    <location>
        <begin position="408"/>
        <end position="506"/>
    </location>
</feature>
<comment type="caution">
    <text evidence="3">The sequence shown here is derived from an EMBL/GenBank/DDBJ whole genome shotgun (WGS) entry which is preliminary data.</text>
</comment>
<evidence type="ECO:0000313" key="4">
    <source>
        <dbReference type="Proteomes" id="UP000030161"/>
    </source>
</evidence>
<proteinExistence type="predicted"/>
<dbReference type="InterPro" id="IPR003150">
    <property type="entry name" value="DNA-bd_RFX"/>
</dbReference>
<dbReference type="InterPro" id="IPR021906">
    <property type="entry name" value="BAF250/Osa"/>
</dbReference>
<dbReference type="GO" id="GO:0003677">
    <property type="term" value="F:DNA binding"/>
    <property type="evidence" value="ECO:0007669"/>
    <property type="project" value="InterPro"/>
</dbReference>
<dbReference type="PANTHER" id="PTHR12656:SF5">
    <property type="entry name" value="TRITHORAX GROUP PROTEIN OSA"/>
    <property type="match status" value="1"/>
</dbReference>
<accession>A0AB34PZR6</accession>
<evidence type="ECO:0000313" key="3">
    <source>
        <dbReference type="EMBL" id="KGR21597.1"/>
    </source>
</evidence>
<dbReference type="PANTHER" id="PTHR12656">
    <property type="entry name" value="BRG-1 ASSOCIATED FACTOR 250 BAF250"/>
    <property type="match status" value="1"/>
</dbReference>
<dbReference type="Proteomes" id="UP000030161">
    <property type="component" value="Unassembled WGS sequence"/>
</dbReference>
<feature type="region of interest" description="Disordered" evidence="1">
    <location>
        <begin position="247"/>
        <end position="267"/>
    </location>
</feature>
<evidence type="ECO:0000256" key="1">
    <source>
        <dbReference type="SAM" id="MobiDB-lite"/>
    </source>
</evidence>
<organism evidence="3 4">
    <name type="scientific">Candida albicans P78048</name>
    <dbReference type="NCBI Taxonomy" id="1094989"/>
    <lineage>
        <taxon>Eukaryota</taxon>
        <taxon>Fungi</taxon>
        <taxon>Dikarya</taxon>
        <taxon>Ascomycota</taxon>
        <taxon>Saccharomycotina</taxon>
        <taxon>Pichiomycetes</taxon>
        <taxon>Debaryomycetaceae</taxon>
        <taxon>Candida/Lodderomyces clade</taxon>
        <taxon>Candida</taxon>
    </lineage>
</organism>
<dbReference type="EMBL" id="AJIX01000003">
    <property type="protein sequence ID" value="KGR21597.1"/>
    <property type="molecule type" value="Genomic_DNA"/>
</dbReference>
<dbReference type="GO" id="GO:0045893">
    <property type="term" value="P:positive regulation of DNA-templated transcription"/>
    <property type="evidence" value="ECO:0007669"/>
    <property type="project" value="TreeGrafter"/>
</dbReference>